<dbReference type="PROSITE" id="PS50005">
    <property type="entry name" value="TPR"/>
    <property type="match status" value="1"/>
</dbReference>
<dbReference type="InterPro" id="IPR016032">
    <property type="entry name" value="Sig_transdc_resp-reg_C-effctor"/>
</dbReference>
<dbReference type="EMBL" id="BAAASD010000025">
    <property type="protein sequence ID" value="GAA2356571.1"/>
    <property type="molecule type" value="Genomic_DNA"/>
</dbReference>
<feature type="domain" description="OmpR/PhoB-type" evidence="9">
    <location>
        <begin position="1"/>
        <end position="96"/>
    </location>
</feature>
<feature type="DNA-binding region" description="OmpR/PhoB-type" evidence="7">
    <location>
        <begin position="1"/>
        <end position="96"/>
    </location>
</feature>
<reference evidence="11" key="1">
    <citation type="journal article" date="2019" name="Int. J. Syst. Evol. Microbiol.">
        <title>The Global Catalogue of Microorganisms (GCM) 10K type strain sequencing project: providing services to taxonomists for standard genome sequencing and annotation.</title>
        <authorList>
            <consortium name="The Broad Institute Genomics Platform"/>
            <consortium name="The Broad Institute Genome Sequencing Center for Infectious Disease"/>
            <person name="Wu L."/>
            <person name="Ma J."/>
        </authorList>
    </citation>
    <scope>NUCLEOTIDE SEQUENCE [LARGE SCALE GENOMIC DNA]</scope>
    <source>
        <strain evidence="11">JCM 4316</strain>
    </source>
</reference>
<proteinExistence type="inferred from homology"/>
<feature type="repeat" description="TPR" evidence="6">
    <location>
        <begin position="850"/>
        <end position="883"/>
    </location>
</feature>
<evidence type="ECO:0000256" key="6">
    <source>
        <dbReference type="PROSITE-ProRule" id="PRU00339"/>
    </source>
</evidence>
<keyword evidence="2" id="KW-0902">Two-component regulatory system</keyword>
<evidence type="ECO:0000256" key="4">
    <source>
        <dbReference type="ARBA" id="ARBA00023125"/>
    </source>
</evidence>
<evidence type="ECO:0000256" key="2">
    <source>
        <dbReference type="ARBA" id="ARBA00023012"/>
    </source>
</evidence>
<protein>
    <submittedName>
        <fullName evidence="10">BTAD domain-containing putative transcriptional regulator</fullName>
    </submittedName>
</protein>
<dbReference type="InterPro" id="IPR019734">
    <property type="entry name" value="TPR_rpt"/>
</dbReference>
<evidence type="ECO:0000256" key="8">
    <source>
        <dbReference type="SAM" id="MobiDB-lite"/>
    </source>
</evidence>
<dbReference type="InterPro" id="IPR051677">
    <property type="entry name" value="AfsR-DnrI-RedD_regulator"/>
</dbReference>
<name>A0ABP5TR36_9ACTN</name>
<dbReference type="Gene3D" id="1.25.40.10">
    <property type="entry name" value="Tetratricopeptide repeat domain"/>
    <property type="match status" value="2"/>
</dbReference>
<gene>
    <name evidence="10" type="ORF">GCM10010246_52430</name>
</gene>
<evidence type="ECO:0000256" key="5">
    <source>
        <dbReference type="ARBA" id="ARBA00023163"/>
    </source>
</evidence>
<dbReference type="PRINTS" id="PR00364">
    <property type="entry name" value="DISEASERSIST"/>
</dbReference>
<evidence type="ECO:0000256" key="1">
    <source>
        <dbReference type="ARBA" id="ARBA00005820"/>
    </source>
</evidence>
<feature type="region of interest" description="Disordered" evidence="8">
    <location>
        <begin position="928"/>
        <end position="953"/>
    </location>
</feature>
<dbReference type="InterPro" id="IPR005158">
    <property type="entry name" value="BTAD"/>
</dbReference>
<dbReference type="InterPro" id="IPR001867">
    <property type="entry name" value="OmpR/PhoB-type_DNA-bd"/>
</dbReference>
<evidence type="ECO:0000313" key="11">
    <source>
        <dbReference type="Proteomes" id="UP001500253"/>
    </source>
</evidence>
<dbReference type="InterPro" id="IPR027417">
    <property type="entry name" value="P-loop_NTPase"/>
</dbReference>
<dbReference type="Pfam" id="PF13424">
    <property type="entry name" value="TPR_12"/>
    <property type="match status" value="2"/>
</dbReference>
<dbReference type="Gene3D" id="1.10.10.10">
    <property type="entry name" value="Winged helix-like DNA-binding domain superfamily/Winged helix DNA-binding domain"/>
    <property type="match status" value="1"/>
</dbReference>
<dbReference type="SUPFAM" id="SSF48452">
    <property type="entry name" value="TPR-like"/>
    <property type="match status" value="2"/>
</dbReference>
<dbReference type="InterPro" id="IPR036388">
    <property type="entry name" value="WH-like_DNA-bd_sf"/>
</dbReference>
<accession>A0ABP5TR36</accession>
<dbReference type="Gene3D" id="3.40.50.300">
    <property type="entry name" value="P-loop containing nucleotide triphosphate hydrolases"/>
    <property type="match status" value="1"/>
</dbReference>
<dbReference type="SMART" id="SM01043">
    <property type="entry name" value="BTAD"/>
    <property type="match status" value="1"/>
</dbReference>
<comment type="similarity">
    <text evidence="1">Belongs to the AfsR/DnrI/RedD regulatory family.</text>
</comment>
<dbReference type="Pfam" id="PF03704">
    <property type="entry name" value="BTAD"/>
    <property type="match status" value="1"/>
</dbReference>
<dbReference type="SMART" id="SM00862">
    <property type="entry name" value="Trans_reg_C"/>
    <property type="match status" value="1"/>
</dbReference>
<dbReference type="InterPro" id="IPR011990">
    <property type="entry name" value="TPR-like_helical_dom_sf"/>
</dbReference>
<dbReference type="PANTHER" id="PTHR35807:SF1">
    <property type="entry name" value="TRANSCRIPTIONAL REGULATOR REDD"/>
    <property type="match status" value="1"/>
</dbReference>
<evidence type="ECO:0000256" key="3">
    <source>
        <dbReference type="ARBA" id="ARBA00023015"/>
    </source>
</evidence>
<dbReference type="Pfam" id="PF00486">
    <property type="entry name" value="Trans_reg_C"/>
    <property type="match status" value="1"/>
</dbReference>
<evidence type="ECO:0000313" key="10">
    <source>
        <dbReference type="EMBL" id="GAA2356571.1"/>
    </source>
</evidence>
<keyword evidence="5" id="KW-0804">Transcription</keyword>
<organism evidence="10 11">
    <name type="scientific">Streptomyces cuspidosporus</name>
    <dbReference type="NCBI Taxonomy" id="66882"/>
    <lineage>
        <taxon>Bacteria</taxon>
        <taxon>Bacillati</taxon>
        <taxon>Actinomycetota</taxon>
        <taxon>Actinomycetes</taxon>
        <taxon>Kitasatosporales</taxon>
        <taxon>Streptomycetaceae</taxon>
        <taxon>Streptomyces</taxon>
    </lineage>
</organism>
<evidence type="ECO:0000256" key="7">
    <source>
        <dbReference type="PROSITE-ProRule" id="PRU01091"/>
    </source>
</evidence>
<dbReference type="RefSeq" id="WP_346176828.1">
    <property type="nucleotide sequence ID" value="NZ_BAAASD010000025.1"/>
</dbReference>
<dbReference type="Proteomes" id="UP001500253">
    <property type="component" value="Unassembled WGS sequence"/>
</dbReference>
<keyword evidence="6" id="KW-0802">TPR repeat</keyword>
<evidence type="ECO:0000259" key="9">
    <source>
        <dbReference type="PROSITE" id="PS51755"/>
    </source>
</evidence>
<sequence>MTVDFGLLGAIEARIDGLLVEDLGHSRQRCVLAALLVDANRVVPTEQLVHRVWADRPPQRALNTLYSCISRLRRALAPVAEEVRIARQPGGYLLGADASTVDLHRFRHLVAQAGAAEGDEHTAALLEQALGLWRGDAFASVDTPWFNALRATVDQERLTAELRLADIRLRHGHHAELLPELSARAERHPLDERVVGQLVTALYRSGRVADALNRYEDVRRRLADELGTDPGPALRRLHQQVLTADPDLSAPAPTPPPAAGSTARPAPVAAVVPRQLPAAPPLFTGRTRELSRLDDLLAGPGGPGRAVVISAIGGTGGVGKTWLALRWAHAHLDDFPDGQLYVNLRGFDPTGDPVPSQTAVRGFLEALGAAPSTVPTDPDAQAALYRSLTAGKRLLVLLDNARDTAQVVPLLPGSAGCAVIVTSRSRLTGLTAAHGASPLALDVLGEAEARHLLARHLGGERVAAEPEAVAALLRHCAGLPLAIGILAARATMDPDAPLADLAEELDETQIRLDALDTGDLTADLRAVFASSYRALDGDAARAFRLLGLAPGPDIGLPAVACLTALPLPRIRALLRRLQAAHLVQEHTPGRYRMHDLIRLYAAERAREEPAGDDEDALPRVVDFYLHTAHAAAALLDPHRDPVPLDAARPGVAPLEPADHGAALDWFTAEHAVLLSTLDVAVGAGLDARAWHLAWALETFFDYRGHWQDWLAAQHLAIAAARRLGDRFLEAGAHRGLGNVSTQMGRLDDGEAHLRRALELYGALGDLVNQAHTHRGLGWVCDQQGRQGEALDHNERALALYRRKGHRAGQAKALNNAGWLRIVLGDHRQALDHCAQAVALNREIGDRHAEAGAWDSLGYAHHHLAEYTEAVGCYQRALELVRGFGDRYGETEILGHLGDTHLADGDPGAARLAWRRAVTISEEIGHPSTGELLGKLGSLAPERPADAPGRPTAG</sequence>
<dbReference type="PROSITE" id="PS51755">
    <property type="entry name" value="OMPR_PHOB"/>
    <property type="match status" value="1"/>
</dbReference>
<dbReference type="CDD" id="cd15831">
    <property type="entry name" value="BTAD"/>
    <property type="match status" value="1"/>
</dbReference>
<dbReference type="PANTHER" id="PTHR35807">
    <property type="entry name" value="TRANSCRIPTIONAL REGULATOR REDD-RELATED"/>
    <property type="match status" value="1"/>
</dbReference>
<keyword evidence="4 7" id="KW-0238">DNA-binding</keyword>
<dbReference type="SUPFAM" id="SSF46894">
    <property type="entry name" value="C-terminal effector domain of the bipartite response regulators"/>
    <property type="match status" value="1"/>
</dbReference>
<dbReference type="SUPFAM" id="SSF52540">
    <property type="entry name" value="P-loop containing nucleoside triphosphate hydrolases"/>
    <property type="match status" value="1"/>
</dbReference>
<dbReference type="SMART" id="SM00028">
    <property type="entry name" value="TPR"/>
    <property type="match status" value="5"/>
</dbReference>
<keyword evidence="11" id="KW-1185">Reference proteome</keyword>
<comment type="caution">
    <text evidence="10">The sequence shown here is derived from an EMBL/GenBank/DDBJ whole genome shotgun (WGS) entry which is preliminary data.</text>
</comment>
<keyword evidence="3" id="KW-0805">Transcription regulation</keyword>